<proteinExistence type="predicted"/>
<evidence type="ECO:0000313" key="1">
    <source>
        <dbReference type="EMBL" id="CAH9102539.1"/>
    </source>
</evidence>
<dbReference type="AlphaFoldDB" id="A0A9P1EG12"/>
<name>A0A9P1EG12_CUSEU</name>
<accession>A0A9P1EG12</accession>
<reference evidence="1" key="1">
    <citation type="submission" date="2022-07" db="EMBL/GenBank/DDBJ databases">
        <authorList>
            <person name="Macas J."/>
            <person name="Novak P."/>
            <person name="Neumann P."/>
        </authorList>
    </citation>
    <scope>NUCLEOTIDE SEQUENCE</scope>
</reference>
<gene>
    <name evidence="1" type="ORF">CEURO_LOCUS15816</name>
</gene>
<protein>
    <submittedName>
        <fullName evidence="1">Uncharacterized protein</fullName>
    </submittedName>
</protein>
<comment type="caution">
    <text evidence="1">The sequence shown here is derived from an EMBL/GenBank/DDBJ whole genome shotgun (WGS) entry which is preliminary data.</text>
</comment>
<organism evidence="1 2">
    <name type="scientific">Cuscuta europaea</name>
    <name type="common">European dodder</name>
    <dbReference type="NCBI Taxonomy" id="41803"/>
    <lineage>
        <taxon>Eukaryota</taxon>
        <taxon>Viridiplantae</taxon>
        <taxon>Streptophyta</taxon>
        <taxon>Embryophyta</taxon>
        <taxon>Tracheophyta</taxon>
        <taxon>Spermatophyta</taxon>
        <taxon>Magnoliopsida</taxon>
        <taxon>eudicotyledons</taxon>
        <taxon>Gunneridae</taxon>
        <taxon>Pentapetalae</taxon>
        <taxon>asterids</taxon>
        <taxon>lamiids</taxon>
        <taxon>Solanales</taxon>
        <taxon>Convolvulaceae</taxon>
        <taxon>Cuscuteae</taxon>
        <taxon>Cuscuta</taxon>
        <taxon>Cuscuta subgen. Cuscuta</taxon>
    </lineage>
</organism>
<evidence type="ECO:0000313" key="2">
    <source>
        <dbReference type="Proteomes" id="UP001152484"/>
    </source>
</evidence>
<dbReference type="EMBL" id="CAMAPE010000041">
    <property type="protein sequence ID" value="CAH9102539.1"/>
    <property type="molecule type" value="Genomic_DNA"/>
</dbReference>
<dbReference type="Proteomes" id="UP001152484">
    <property type="component" value="Unassembled WGS sequence"/>
</dbReference>
<keyword evidence="2" id="KW-1185">Reference proteome</keyword>
<sequence length="101" mass="10999">MLLISCGGATVSGVIVVGHHLTGVTVAASLGGVTMAGSSPWPAAFSRRRQSKWCGVCHCVRITVARHGVIYYTLVTFLEFKRKNHFFYLSSIHQQYSGETP</sequence>